<reference evidence="1 2" key="1">
    <citation type="journal article" date="2022" name="Genome Biol. Evol.">
        <title>The Spruce Budworm Genome: Reconstructing the Evolutionary History of Antifreeze Proteins.</title>
        <authorList>
            <person name="Beliveau C."/>
            <person name="Gagne P."/>
            <person name="Picq S."/>
            <person name="Vernygora O."/>
            <person name="Keeling C.I."/>
            <person name="Pinkney K."/>
            <person name="Doucet D."/>
            <person name="Wen F."/>
            <person name="Johnston J.S."/>
            <person name="Maaroufi H."/>
            <person name="Boyle B."/>
            <person name="Laroche J."/>
            <person name="Dewar K."/>
            <person name="Juretic N."/>
            <person name="Blackburn G."/>
            <person name="Nisole A."/>
            <person name="Brunet B."/>
            <person name="Brandao M."/>
            <person name="Lumley L."/>
            <person name="Duan J."/>
            <person name="Quan G."/>
            <person name="Lucarotti C.J."/>
            <person name="Roe A.D."/>
            <person name="Sperling F.A.H."/>
            <person name="Levesque R.C."/>
            <person name="Cusson M."/>
        </authorList>
    </citation>
    <scope>NUCLEOTIDE SEQUENCE [LARGE SCALE GENOMIC DNA]</scope>
    <source>
        <strain evidence="1">Glfc:IPQL:Cfum</strain>
    </source>
</reference>
<name>A0ACC0JAD8_CHOFU</name>
<evidence type="ECO:0000313" key="2">
    <source>
        <dbReference type="Proteomes" id="UP001064048"/>
    </source>
</evidence>
<dbReference type="EMBL" id="CM046113">
    <property type="protein sequence ID" value="KAI8421083.1"/>
    <property type="molecule type" value="Genomic_DNA"/>
</dbReference>
<keyword evidence="2" id="KW-1185">Reference proteome</keyword>
<proteinExistence type="predicted"/>
<protein>
    <submittedName>
        <fullName evidence="1">Uncharacterized protein</fullName>
    </submittedName>
</protein>
<feature type="non-terminal residue" evidence="1">
    <location>
        <position position="1"/>
    </location>
</feature>
<sequence length="212" mass="24830">VRFVRNASGKELALVRGYTFYCGAKNLRTNIWRCTRWGTCKARFIMTKSPECELLTAQLEHAHSAPNFIINVIWTRNNRGKELLVVNGYTFYRHTQLKYATRWVCTLGTDKCRAHVKTVDLIWTQNNRGKQIIVVNGYSFYPQKQQKHTIRWACTAGTTKCKTNVFTSQREVIRAKLDHSHQPNNYLDSEQPWQRDDHSQRVYVLPPHTTKE</sequence>
<gene>
    <name evidence="1" type="ORF">MSG28_008201</name>
</gene>
<comment type="caution">
    <text evidence="1">The sequence shown here is derived from an EMBL/GenBank/DDBJ whole genome shotgun (WGS) entry which is preliminary data.</text>
</comment>
<dbReference type="Proteomes" id="UP001064048">
    <property type="component" value="Chromosome 13"/>
</dbReference>
<organism evidence="1 2">
    <name type="scientific">Choristoneura fumiferana</name>
    <name type="common">Spruce budworm moth</name>
    <name type="synonym">Archips fumiferana</name>
    <dbReference type="NCBI Taxonomy" id="7141"/>
    <lineage>
        <taxon>Eukaryota</taxon>
        <taxon>Metazoa</taxon>
        <taxon>Ecdysozoa</taxon>
        <taxon>Arthropoda</taxon>
        <taxon>Hexapoda</taxon>
        <taxon>Insecta</taxon>
        <taxon>Pterygota</taxon>
        <taxon>Neoptera</taxon>
        <taxon>Endopterygota</taxon>
        <taxon>Lepidoptera</taxon>
        <taxon>Glossata</taxon>
        <taxon>Ditrysia</taxon>
        <taxon>Tortricoidea</taxon>
        <taxon>Tortricidae</taxon>
        <taxon>Tortricinae</taxon>
        <taxon>Choristoneura</taxon>
    </lineage>
</organism>
<accession>A0ACC0JAD8</accession>
<evidence type="ECO:0000313" key="1">
    <source>
        <dbReference type="EMBL" id="KAI8421083.1"/>
    </source>
</evidence>